<keyword evidence="10" id="KW-0547">Nucleotide-binding</keyword>
<protein>
    <submittedName>
        <fullName evidence="20">Replication associated protein</fullName>
    </submittedName>
</protein>
<dbReference type="GO" id="GO:0016779">
    <property type="term" value="F:nucleotidyltransferase activity"/>
    <property type="evidence" value="ECO:0007669"/>
    <property type="project" value="UniProtKB-KW"/>
</dbReference>
<dbReference type="GO" id="GO:0003677">
    <property type="term" value="F:DNA binding"/>
    <property type="evidence" value="ECO:0007669"/>
    <property type="project" value="UniProtKB-KW"/>
</dbReference>
<feature type="domain" description="CRESS-DNA virus Rep endonuclease" evidence="19">
    <location>
        <begin position="17"/>
        <end position="111"/>
    </location>
</feature>
<dbReference type="EMBL" id="OM869619">
    <property type="protein sequence ID" value="UPW41526.1"/>
    <property type="molecule type" value="Genomic_DNA"/>
</dbReference>
<evidence type="ECO:0000256" key="4">
    <source>
        <dbReference type="ARBA" id="ARBA00022562"/>
    </source>
</evidence>
<dbReference type="PROSITE" id="PS52020">
    <property type="entry name" value="CRESS_DNA_REP"/>
    <property type="match status" value="1"/>
</dbReference>
<dbReference type="Gene3D" id="3.40.1310.20">
    <property type="match status" value="1"/>
</dbReference>
<evidence type="ECO:0000256" key="5">
    <source>
        <dbReference type="ARBA" id="ARBA00022679"/>
    </source>
</evidence>
<evidence type="ECO:0000256" key="13">
    <source>
        <dbReference type="ARBA" id="ARBA00022806"/>
    </source>
</evidence>
<comment type="cofactor">
    <cofactor evidence="1">
        <name>Mn(2+)</name>
        <dbReference type="ChEBI" id="CHEBI:29035"/>
    </cofactor>
</comment>
<evidence type="ECO:0000256" key="12">
    <source>
        <dbReference type="ARBA" id="ARBA00022801"/>
    </source>
</evidence>
<evidence type="ECO:0000256" key="3">
    <source>
        <dbReference type="ARBA" id="ARBA00004147"/>
    </source>
</evidence>
<evidence type="ECO:0000256" key="11">
    <source>
        <dbReference type="ARBA" id="ARBA00022759"/>
    </source>
</evidence>
<dbReference type="InterPro" id="IPR000605">
    <property type="entry name" value="Helicase_SF3_ssDNA/RNA_vir"/>
</dbReference>
<dbReference type="InterPro" id="IPR049912">
    <property type="entry name" value="CRESS_DNA_REP"/>
</dbReference>
<name>A0A976N284_9VIRU</name>
<keyword evidence="5" id="KW-0808">Transferase</keyword>
<dbReference type="GO" id="GO:0046872">
    <property type="term" value="F:metal ion binding"/>
    <property type="evidence" value="ECO:0007669"/>
    <property type="project" value="UniProtKB-KW"/>
</dbReference>
<keyword evidence="16" id="KW-0238">DNA-binding</keyword>
<dbReference type="GO" id="GO:0003723">
    <property type="term" value="F:RNA binding"/>
    <property type="evidence" value="ECO:0007669"/>
    <property type="project" value="InterPro"/>
</dbReference>
<evidence type="ECO:0000256" key="17">
    <source>
        <dbReference type="ARBA" id="ARBA00023268"/>
    </source>
</evidence>
<evidence type="ECO:0000256" key="2">
    <source>
        <dbReference type="ARBA" id="ARBA00001946"/>
    </source>
</evidence>
<keyword evidence="4" id="KW-1048">Host nucleus</keyword>
<keyword evidence="12" id="KW-0378">Hydrolase</keyword>
<dbReference type="GO" id="GO:0004519">
    <property type="term" value="F:endonuclease activity"/>
    <property type="evidence" value="ECO:0007669"/>
    <property type="project" value="UniProtKB-KW"/>
</dbReference>
<evidence type="ECO:0000313" key="20">
    <source>
        <dbReference type="EMBL" id="UPW41526.1"/>
    </source>
</evidence>
<comment type="cofactor">
    <cofactor evidence="2">
        <name>Mg(2+)</name>
        <dbReference type="ChEBI" id="CHEBI:18420"/>
    </cofactor>
</comment>
<keyword evidence="13" id="KW-0347">Helicase</keyword>
<evidence type="ECO:0000256" key="7">
    <source>
        <dbReference type="ARBA" id="ARBA00022705"/>
    </source>
</evidence>
<comment type="subcellular location">
    <subcellularLocation>
        <location evidence="3">Host nucleus</location>
    </subcellularLocation>
</comment>
<comment type="catalytic activity">
    <reaction evidence="18">
        <text>ATP + H2O = ADP + phosphate + H(+)</text>
        <dbReference type="Rhea" id="RHEA:13065"/>
        <dbReference type="ChEBI" id="CHEBI:15377"/>
        <dbReference type="ChEBI" id="CHEBI:15378"/>
        <dbReference type="ChEBI" id="CHEBI:30616"/>
        <dbReference type="ChEBI" id="CHEBI:43474"/>
        <dbReference type="ChEBI" id="CHEBI:456216"/>
    </reaction>
</comment>
<organism evidence="20">
    <name type="scientific">Peromfec virus RodF8_96</name>
    <dbReference type="NCBI Taxonomy" id="2929260"/>
    <lineage>
        <taxon>Viruses</taxon>
        <taxon>Monodnaviria</taxon>
        <taxon>Shotokuvirae</taxon>
        <taxon>Cressdnaviricota</taxon>
        <taxon>Arfiviricetes</taxon>
        <taxon>Rivendellvirales</taxon>
        <taxon>Naryaviridae</taxon>
        <taxon>Beornivirus</taxon>
        <taxon>Beornivirus durin</taxon>
    </lineage>
</organism>
<evidence type="ECO:0000256" key="10">
    <source>
        <dbReference type="ARBA" id="ARBA00022741"/>
    </source>
</evidence>
<dbReference type="GO" id="GO:0003724">
    <property type="term" value="F:RNA helicase activity"/>
    <property type="evidence" value="ECO:0007669"/>
    <property type="project" value="InterPro"/>
</dbReference>
<evidence type="ECO:0000256" key="14">
    <source>
        <dbReference type="ARBA" id="ARBA00022840"/>
    </source>
</evidence>
<evidence type="ECO:0000256" key="1">
    <source>
        <dbReference type="ARBA" id="ARBA00001936"/>
    </source>
</evidence>
<keyword evidence="8" id="KW-0540">Nuclease</keyword>
<dbReference type="GO" id="GO:0006260">
    <property type="term" value="P:DNA replication"/>
    <property type="evidence" value="ECO:0007669"/>
    <property type="project" value="UniProtKB-KW"/>
</dbReference>
<proteinExistence type="predicted"/>
<evidence type="ECO:0000256" key="6">
    <source>
        <dbReference type="ARBA" id="ARBA00022695"/>
    </source>
</evidence>
<keyword evidence="9" id="KW-0479">Metal-binding</keyword>
<evidence type="ECO:0000256" key="16">
    <source>
        <dbReference type="ARBA" id="ARBA00023125"/>
    </source>
</evidence>
<keyword evidence="11" id="KW-0255">Endonuclease</keyword>
<dbReference type="Pfam" id="PF00910">
    <property type="entry name" value="RNA_helicase"/>
    <property type="match status" value="1"/>
</dbReference>
<dbReference type="GO" id="GO:0016787">
    <property type="term" value="F:hydrolase activity"/>
    <property type="evidence" value="ECO:0007669"/>
    <property type="project" value="UniProtKB-KW"/>
</dbReference>
<evidence type="ECO:0000256" key="18">
    <source>
        <dbReference type="ARBA" id="ARBA00049360"/>
    </source>
</evidence>
<evidence type="ECO:0000256" key="8">
    <source>
        <dbReference type="ARBA" id="ARBA00022722"/>
    </source>
</evidence>
<keyword evidence="17" id="KW-0511">Multifunctional enzyme</keyword>
<sequence length="284" mass="33385">MEQAHGTGTPGNTIARCSKRRAYIITFWIKDYPKELPSKTKYLATCEDTTKDGKYHGHAFIYFNNPVSMKAVKKLFGNNCHVEKPISNNDSINYVLNKDSRKHNFQEFGKRPMDNCVHNISELMLLDRDDVQPNYYNTWKKIHDEESNNIEIDDWHKDVDVYYIYGPSGIGKTEKAKDIVRDYSCILGNKINQVKYENGFWIGIGNEPIAIYDDFRDSHMKPSEFINFIDYNKHTMNIKLGSRVNNYKLIIITSVQHPEYIYSNVDDEPRKQWLRRMTILELNY</sequence>
<evidence type="ECO:0000259" key="19">
    <source>
        <dbReference type="PROSITE" id="PS52020"/>
    </source>
</evidence>
<keyword evidence="6" id="KW-0548">Nucleotidyltransferase</keyword>
<reference evidence="20" key="1">
    <citation type="submission" date="2022-02" db="EMBL/GenBank/DDBJ databases">
        <title>Towards deciphering the DNA virus diversity associated with rodent species in the families Cricetidae and Heteromyidae.</title>
        <authorList>
            <person name="Lund M."/>
            <person name="Larsen B.B."/>
            <person name="Gryseels S."/>
            <person name="Kraberger S."/>
            <person name="Rowsey D.M."/>
            <person name="Steger L."/>
            <person name="Yule K.M."/>
            <person name="Upham N.S."/>
            <person name="Worobey M."/>
            <person name="Van Doorslaer K."/>
            <person name="Varsani A."/>
        </authorList>
    </citation>
    <scope>NUCLEOTIDE SEQUENCE</scope>
    <source>
        <strain evidence="20">NeonRodF8_96</strain>
    </source>
</reference>
<dbReference type="GO" id="GO:0042025">
    <property type="term" value="C:host cell nucleus"/>
    <property type="evidence" value="ECO:0007669"/>
    <property type="project" value="UniProtKB-SubCell"/>
</dbReference>
<keyword evidence="7" id="KW-0235">DNA replication</keyword>
<dbReference type="GO" id="GO:0000166">
    <property type="term" value="F:nucleotide binding"/>
    <property type="evidence" value="ECO:0007669"/>
    <property type="project" value="UniProtKB-KW"/>
</dbReference>
<evidence type="ECO:0000256" key="15">
    <source>
        <dbReference type="ARBA" id="ARBA00023124"/>
    </source>
</evidence>
<keyword evidence="14" id="KW-0067">ATP-binding</keyword>
<evidence type="ECO:0000256" key="9">
    <source>
        <dbReference type="ARBA" id="ARBA00022723"/>
    </source>
</evidence>
<keyword evidence="15" id="KW-0190">Covalent protein-DNA linkage</keyword>
<accession>A0A976N284</accession>